<accession>A0AAV1EJM5</accession>
<dbReference type="Proteomes" id="UP001178508">
    <property type="component" value="Chromosome 1"/>
</dbReference>
<name>A0AAV1EJM5_XYRNO</name>
<organism evidence="2 3">
    <name type="scientific">Xyrichtys novacula</name>
    <name type="common">Pearly razorfish</name>
    <name type="synonym">Hemipteronotus novacula</name>
    <dbReference type="NCBI Taxonomy" id="13765"/>
    <lineage>
        <taxon>Eukaryota</taxon>
        <taxon>Metazoa</taxon>
        <taxon>Chordata</taxon>
        <taxon>Craniata</taxon>
        <taxon>Vertebrata</taxon>
        <taxon>Euteleostomi</taxon>
        <taxon>Actinopterygii</taxon>
        <taxon>Neopterygii</taxon>
        <taxon>Teleostei</taxon>
        <taxon>Neoteleostei</taxon>
        <taxon>Acanthomorphata</taxon>
        <taxon>Eupercaria</taxon>
        <taxon>Labriformes</taxon>
        <taxon>Labridae</taxon>
        <taxon>Xyrichtys</taxon>
    </lineage>
</organism>
<evidence type="ECO:0000313" key="3">
    <source>
        <dbReference type="Proteomes" id="UP001178508"/>
    </source>
</evidence>
<feature type="region of interest" description="Disordered" evidence="1">
    <location>
        <begin position="61"/>
        <end position="124"/>
    </location>
</feature>
<sequence length="134" mass="14823">MWRQPHATLKCMWTPAPLESLLVSQVVEEEIRPLPLSRPAESSSLRSLRLCLSPASLHPRCVSDRTGDTKTKTSTPPCELQTKAPHSADASRGLERPEREPHIWMRAEPPAPQPPRANIQSGSSKLSGWWAAAC</sequence>
<dbReference type="AlphaFoldDB" id="A0AAV1EJM5"/>
<keyword evidence="3" id="KW-1185">Reference proteome</keyword>
<feature type="compositionally biased region" description="Basic and acidic residues" evidence="1">
    <location>
        <begin position="61"/>
        <end position="71"/>
    </location>
</feature>
<feature type="compositionally biased region" description="Basic and acidic residues" evidence="1">
    <location>
        <begin position="92"/>
        <end position="105"/>
    </location>
</feature>
<proteinExistence type="predicted"/>
<evidence type="ECO:0000313" key="2">
    <source>
        <dbReference type="EMBL" id="CAJ1048919.1"/>
    </source>
</evidence>
<gene>
    <name evidence="2" type="ORF">XNOV1_A015135</name>
</gene>
<protein>
    <submittedName>
        <fullName evidence="2">Uncharacterized protein</fullName>
    </submittedName>
</protein>
<evidence type="ECO:0000256" key="1">
    <source>
        <dbReference type="SAM" id="MobiDB-lite"/>
    </source>
</evidence>
<reference evidence="2" key="1">
    <citation type="submission" date="2023-08" db="EMBL/GenBank/DDBJ databases">
        <authorList>
            <person name="Alioto T."/>
            <person name="Alioto T."/>
            <person name="Gomez Garrido J."/>
        </authorList>
    </citation>
    <scope>NUCLEOTIDE SEQUENCE</scope>
</reference>
<dbReference type="EMBL" id="OY660864">
    <property type="protein sequence ID" value="CAJ1048919.1"/>
    <property type="molecule type" value="Genomic_DNA"/>
</dbReference>